<name>A0ABX8EJN3_9ACTN</name>
<dbReference type="Proteomes" id="UP000679307">
    <property type="component" value="Chromosome"/>
</dbReference>
<gene>
    <name evidence="1" type="ORF">ENKNEFLB_01649</name>
</gene>
<dbReference type="RefSeq" id="WP_214058742.1">
    <property type="nucleotide sequence ID" value="NZ_BAAAHS010000012.1"/>
</dbReference>
<sequence length="144" mass="16337">MTLERTMRPRVLHPEHDGAARSDIITRLEDLGETFKAQQALVRSCGAGEFAPELRAQLDVLLRVLTDLRRQQRTLARLWRTLPVGALAPQDLVADTDLLVEFHIGLEAPLARCRSAVLQRQREESQATWHEVTQLAHRRLAPHA</sequence>
<evidence type="ECO:0000313" key="2">
    <source>
        <dbReference type="Proteomes" id="UP000679307"/>
    </source>
</evidence>
<proteinExistence type="predicted"/>
<reference evidence="1 2" key="1">
    <citation type="submission" date="2021-05" db="EMBL/GenBank/DDBJ databases">
        <title>Complete genome of Nocardioides aquaticus KCTC 9944T isolated from meromictic and hypersaline Ekho Lake, Antarctica.</title>
        <authorList>
            <person name="Hwang K."/>
            <person name="Kim K.M."/>
            <person name="Choe H."/>
        </authorList>
    </citation>
    <scope>NUCLEOTIDE SEQUENCE [LARGE SCALE GENOMIC DNA]</scope>
    <source>
        <strain evidence="1 2">KCTC 9944</strain>
    </source>
</reference>
<protein>
    <submittedName>
        <fullName evidence="1">Uncharacterized protein</fullName>
    </submittedName>
</protein>
<organism evidence="1 2">
    <name type="scientific">Nocardioides aquaticus</name>
    <dbReference type="NCBI Taxonomy" id="160826"/>
    <lineage>
        <taxon>Bacteria</taxon>
        <taxon>Bacillati</taxon>
        <taxon>Actinomycetota</taxon>
        <taxon>Actinomycetes</taxon>
        <taxon>Propionibacteriales</taxon>
        <taxon>Nocardioidaceae</taxon>
        <taxon>Nocardioides</taxon>
    </lineage>
</organism>
<accession>A0ABX8EJN3</accession>
<dbReference type="EMBL" id="CP075371">
    <property type="protein sequence ID" value="QVT79268.1"/>
    <property type="molecule type" value="Genomic_DNA"/>
</dbReference>
<evidence type="ECO:0000313" key="1">
    <source>
        <dbReference type="EMBL" id="QVT79268.1"/>
    </source>
</evidence>
<keyword evidence="2" id="KW-1185">Reference proteome</keyword>